<keyword evidence="4" id="KW-1185">Reference proteome</keyword>
<dbReference type="EMBL" id="QTJV01000010">
    <property type="protein sequence ID" value="RFM32162.1"/>
    <property type="molecule type" value="Genomic_DNA"/>
</dbReference>
<gene>
    <name evidence="3" type="ORF">DXN04_25600</name>
</gene>
<dbReference type="RefSeq" id="WP_116856248.1">
    <property type="nucleotide sequence ID" value="NZ_QTJV01000010.1"/>
</dbReference>
<organism evidence="3 4">
    <name type="scientific">Chitinophaga silvisoli</name>
    <dbReference type="NCBI Taxonomy" id="2291814"/>
    <lineage>
        <taxon>Bacteria</taxon>
        <taxon>Pseudomonadati</taxon>
        <taxon>Bacteroidota</taxon>
        <taxon>Chitinophagia</taxon>
        <taxon>Chitinophagales</taxon>
        <taxon>Chitinophagaceae</taxon>
        <taxon>Chitinophaga</taxon>
    </lineage>
</organism>
<evidence type="ECO:0000256" key="1">
    <source>
        <dbReference type="SAM" id="SignalP"/>
    </source>
</evidence>
<dbReference type="SUPFAM" id="SSF49452">
    <property type="entry name" value="Starch-binding domain-like"/>
    <property type="match status" value="1"/>
</dbReference>
<feature type="signal peptide" evidence="1">
    <location>
        <begin position="1"/>
        <end position="21"/>
    </location>
</feature>
<accession>A0A3E1NW30</accession>
<feature type="chain" id="PRO_5017703660" description="Outer membrane protein beta-barrel domain-containing protein" evidence="1">
    <location>
        <begin position="22"/>
        <end position="882"/>
    </location>
</feature>
<dbReference type="Pfam" id="PF14905">
    <property type="entry name" value="OMP_b-brl_3"/>
    <property type="match status" value="1"/>
</dbReference>
<keyword evidence="1" id="KW-0732">Signal</keyword>
<reference evidence="3 4" key="1">
    <citation type="submission" date="2018-08" db="EMBL/GenBank/DDBJ databases">
        <title>Chitinophaga sp. K20C18050901, a novel bacterium isolated from forest soil.</title>
        <authorList>
            <person name="Wang C."/>
        </authorList>
    </citation>
    <scope>NUCLEOTIDE SEQUENCE [LARGE SCALE GENOMIC DNA]</scope>
    <source>
        <strain evidence="3 4">K20C18050901</strain>
    </source>
</reference>
<dbReference type="InterPro" id="IPR013784">
    <property type="entry name" value="Carb-bd-like_fold"/>
</dbReference>
<dbReference type="AlphaFoldDB" id="A0A3E1NW30"/>
<sequence length="882" mass="97290">MSCFKHLFVYLILFASFTVHAQQTGKIYGQLSDTLTHQQLKDAFITITKDNVIRQSVFSNQSGGFSADNIPFGQYHLNISFQGLAPIKKSFTIDANHKVINMDTIYMFIQVKELDTVVIQEPPIVMKKDTLEYNSSRFRTKAYAALAELLKMLPGIQIRNDGTITINGQPVDQIYVDGEPFFSGEPSMALEHLPAEIVKKIQVYATNTNNNNIPGPPPPPGFPGNKTLNIVLKADKRKGNFGKIGAGGGTGSTYNAIGDLNHMNGGQQISVVADAGNVDKEKTGTDPVQPNNGIRRVMNGGINYRDSRNATLKFNGSYLANDTRTELESRSQTLNIFPGDSSTSLNQSTRGLNKMRSHLFNGKIDFTPNSRTTFSIIPMLNVQNSDNTTIQQSTQHYANSGAQIYQSSGTSNSNSNNSMISSNFQLNHTGKKMGEMLMANLNIRNVENKRSAQNETVTEYSAYSKNIHQLSDNKSGNFNVGSNVMYTKPLGEKYNFTAQGTYGFNKDNNLYNTYKFNDASGHYDQLDSTQSNNFISNYHSGTAQASIRGQAGKLNITLGAGLQGDWLTADNKTEHTRFSRSFINLLPQAMVSISPKNGKMLMVGYNGRPMTISIQQLQPVTVTSDSLFIQEGNPDLKQPYTHTLNMSFNAVKPGSMQLFTISMGASITEHSIAQSTTLLDNGGQLSKPVNLEGAQSANITLNYSTSALKGKLTFNMIGATAYSKIPVLSNGIRNDSRTFTTNSDLTCTYNNQKGWDVSLSVGPGYNIMTTSSGVRTKYFQTGITGKSLYSWKNLESGVSWYYNFNSSLPPDYQPDFPILSPVIRYRFLKNKALQASVTCVDLLNQQSGASRSVSATDVSDSWTRTRGRYLLFSLMFNFKHFK</sequence>
<evidence type="ECO:0000313" key="4">
    <source>
        <dbReference type="Proteomes" id="UP000261174"/>
    </source>
</evidence>
<dbReference type="Proteomes" id="UP000261174">
    <property type="component" value="Unassembled WGS sequence"/>
</dbReference>
<evidence type="ECO:0000259" key="2">
    <source>
        <dbReference type="Pfam" id="PF14905"/>
    </source>
</evidence>
<name>A0A3E1NW30_9BACT</name>
<evidence type="ECO:0000313" key="3">
    <source>
        <dbReference type="EMBL" id="RFM32162.1"/>
    </source>
</evidence>
<protein>
    <recommendedName>
        <fullName evidence="2">Outer membrane protein beta-barrel domain-containing protein</fullName>
    </recommendedName>
</protein>
<dbReference type="SUPFAM" id="SSF56935">
    <property type="entry name" value="Porins"/>
    <property type="match status" value="1"/>
</dbReference>
<feature type="domain" description="Outer membrane protein beta-barrel" evidence="2">
    <location>
        <begin position="430"/>
        <end position="874"/>
    </location>
</feature>
<proteinExistence type="predicted"/>
<dbReference type="OrthoDB" id="1075943at2"/>
<dbReference type="Gene3D" id="2.60.40.1120">
    <property type="entry name" value="Carboxypeptidase-like, regulatory domain"/>
    <property type="match status" value="1"/>
</dbReference>
<dbReference type="InterPro" id="IPR041700">
    <property type="entry name" value="OMP_b-brl_3"/>
</dbReference>
<comment type="caution">
    <text evidence="3">The sequence shown here is derived from an EMBL/GenBank/DDBJ whole genome shotgun (WGS) entry which is preliminary data.</text>
</comment>
<dbReference type="GO" id="GO:0030246">
    <property type="term" value="F:carbohydrate binding"/>
    <property type="evidence" value="ECO:0007669"/>
    <property type="project" value="InterPro"/>
</dbReference>